<organism evidence="2 3">
    <name type="scientific">Cryobacterium cryoconiti</name>
    <dbReference type="NCBI Taxonomy" id="1259239"/>
    <lineage>
        <taxon>Bacteria</taxon>
        <taxon>Bacillati</taxon>
        <taxon>Actinomycetota</taxon>
        <taxon>Actinomycetes</taxon>
        <taxon>Micrococcales</taxon>
        <taxon>Microbacteriaceae</taxon>
        <taxon>Cryobacterium</taxon>
    </lineage>
</organism>
<reference evidence="2 3" key="1">
    <citation type="submission" date="2019-03" db="EMBL/GenBank/DDBJ databases">
        <title>Genomics of glacier-inhabiting Cryobacterium strains.</title>
        <authorList>
            <person name="Liu Q."/>
            <person name="Xin Y.-H."/>
        </authorList>
    </citation>
    <scope>NUCLEOTIDE SEQUENCE [LARGE SCALE GENOMIC DNA]</scope>
    <source>
        <strain evidence="2 3">TMT1-51</strain>
    </source>
</reference>
<dbReference type="AlphaFoldDB" id="A0A4Y8JX85"/>
<comment type="caution">
    <text evidence="2">The sequence shown here is derived from an EMBL/GenBank/DDBJ whole genome shotgun (WGS) entry which is preliminary data.</text>
</comment>
<keyword evidence="3" id="KW-1185">Reference proteome</keyword>
<dbReference type="RefSeq" id="WP_134424327.1">
    <property type="nucleotide sequence ID" value="NZ_SOHA01000020.1"/>
</dbReference>
<sequence>MTDTRAALRRSRTLTRGRTKRVAAAVLALGLVALTSGLLVMSGQVTLQTSTGAAVSSGLNEVATVPANADQLVNWLPDAWPDEREMEPASRTRIAASYIRAWAAIGRFQSTGETPAVIDTFSGAARRAVLELPSTGPSATWDLRHSLELEFYSLDGATVAFQDQGARIARTVGTGESETVILSQETYDVVMVLEDGFWRIRQLKRALGSDDVTVTTAAAGAATITGATPRAPLPIPSSRATEYRPDGWEARDPAELAADFTRLRALGFDTIRVPLSFTDLGGTRPTDDAIDGVTTLLEQADAHGLRVALVLFDDFPDLTPATWVGAGAHLTRIATAVRGQPALVLWDLADRPDLRTSGPTSAAEIRAFLVYAGSALREIDPETPQTISWATSATAADPAMAGLVDGVTLHLTGNEDPAGAIQAVRTAVPDRPVLLTVTGLDTDGGWSPLPRTEARQVVDVDRVLQAGERAGLSRVSVATFIDTETDAGGLLRRDASAKPAAALFAASAEPAAVSPPGVLDYARSKFWILMTALFAAAASVLLWVRRRKHTAPARPKTSSEADGD</sequence>
<accession>A0A4Y8JX85</accession>
<dbReference type="InterPro" id="IPR017853">
    <property type="entry name" value="GH"/>
</dbReference>
<evidence type="ECO:0000313" key="3">
    <source>
        <dbReference type="Proteomes" id="UP000297472"/>
    </source>
</evidence>
<dbReference type="Proteomes" id="UP000297472">
    <property type="component" value="Unassembled WGS sequence"/>
</dbReference>
<dbReference type="Gene3D" id="3.20.20.80">
    <property type="entry name" value="Glycosidases"/>
    <property type="match status" value="1"/>
</dbReference>
<dbReference type="EMBL" id="SOHA01000020">
    <property type="protein sequence ID" value="TFD30674.1"/>
    <property type="molecule type" value="Genomic_DNA"/>
</dbReference>
<protein>
    <recommendedName>
        <fullName evidence="4">Glycosyl hydrolase family 5</fullName>
    </recommendedName>
</protein>
<keyword evidence="1" id="KW-0472">Membrane</keyword>
<evidence type="ECO:0000313" key="2">
    <source>
        <dbReference type="EMBL" id="TFD30674.1"/>
    </source>
</evidence>
<keyword evidence="1" id="KW-0812">Transmembrane</keyword>
<dbReference type="OrthoDB" id="5100409at2"/>
<evidence type="ECO:0008006" key="4">
    <source>
        <dbReference type="Google" id="ProtNLM"/>
    </source>
</evidence>
<dbReference type="SUPFAM" id="SSF51445">
    <property type="entry name" value="(Trans)glycosidases"/>
    <property type="match status" value="1"/>
</dbReference>
<keyword evidence="1" id="KW-1133">Transmembrane helix</keyword>
<feature type="transmembrane region" description="Helical" evidence="1">
    <location>
        <begin position="526"/>
        <end position="544"/>
    </location>
</feature>
<gene>
    <name evidence="2" type="ORF">E3T49_07385</name>
</gene>
<name>A0A4Y8JX85_9MICO</name>
<proteinExistence type="predicted"/>
<evidence type="ECO:0000256" key="1">
    <source>
        <dbReference type="SAM" id="Phobius"/>
    </source>
</evidence>